<gene>
    <name evidence="1" type="ORF">F9U64_09960</name>
</gene>
<dbReference type="AlphaFoldDB" id="A0A7C8GUA4"/>
<organism evidence="1 2">
    <name type="scientific">Gracilibacillus oryzae</name>
    <dbReference type="NCBI Taxonomy" id="1672701"/>
    <lineage>
        <taxon>Bacteria</taxon>
        <taxon>Bacillati</taxon>
        <taxon>Bacillota</taxon>
        <taxon>Bacilli</taxon>
        <taxon>Bacillales</taxon>
        <taxon>Bacillaceae</taxon>
        <taxon>Gracilibacillus</taxon>
    </lineage>
</organism>
<reference evidence="1 2" key="1">
    <citation type="submission" date="2019-10" db="EMBL/GenBank/DDBJ databases">
        <title>Gracilibacillus sp. nov. isolated from rice seeds.</title>
        <authorList>
            <person name="He S."/>
        </authorList>
    </citation>
    <scope>NUCLEOTIDE SEQUENCE [LARGE SCALE GENOMIC DNA]</scope>
    <source>
        <strain evidence="1 2">TD8</strain>
    </source>
</reference>
<accession>A0A7C8GUA4</accession>
<evidence type="ECO:0000313" key="1">
    <source>
        <dbReference type="EMBL" id="KAB8136815.1"/>
    </source>
</evidence>
<evidence type="ECO:0000313" key="2">
    <source>
        <dbReference type="Proteomes" id="UP000480246"/>
    </source>
</evidence>
<name>A0A7C8GUA4_9BACI</name>
<evidence type="ECO:0008006" key="3">
    <source>
        <dbReference type="Google" id="ProtNLM"/>
    </source>
</evidence>
<comment type="caution">
    <text evidence="1">The sequence shown here is derived from an EMBL/GenBank/DDBJ whole genome shotgun (WGS) entry which is preliminary data.</text>
</comment>
<dbReference type="EMBL" id="WEID01000047">
    <property type="protein sequence ID" value="KAB8136815.1"/>
    <property type="molecule type" value="Genomic_DNA"/>
</dbReference>
<protein>
    <recommendedName>
        <fullName evidence="3">Restriction endonuclease</fullName>
    </recommendedName>
</protein>
<dbReference type="OrthoDB" id="2677922at2"/>
<sequence length="527" mass="61240">MSKYHKYLKEIFSNENVFKTGKELNQMLQDKFRITSDNARKIISRACDKEVMKSSNPVTFGNGQYVYYGNKKGLNTNIVKEITKKNRPPVYHLLNLLESNNGIISYYESLKITASPVRKEKEKSNTLNEILSMLINLRLVEIETKSGINYIILSSHKKNSISLIYQHKNNMVLDCMFIPDIRNWLIKHNFIDNRFFVYRNATKLTKGAEHNNYVWDAYAYTNTTGYNTVLRSNNERDEKKTLVVIDVVVSRTYMSCDVQGFLRRVQAVRSSAKNERKILPIVVYQEITSHAFSQLKKLGFIMLNLGSIYGENIYPIIHKVKEIKSAIANDFGTSEDIIENVDSTLSDMDKSGQSNNLGNMKGDLFEALMYPFIKKMYPDASIEQGKVLKRKEDDGTPREYEYDVIVRDFQKQEIIVYEFKGRNSNIEIPLKPHDKKNTVKWFFNTTLPFAREELQKQNSFPVKGCYITTAKFSEDASKALENINTHKNVKPETLDVFYDGEKLLKLLEEKRENHIIEILKKYYIHKG</sequence>
<proteinExistence type="predicted"/>
<dbReference type="RefSeq" id="WP_153402935.1">
    <property type="nucleotide sequence ID" value="NZ_ML762429.1"/>
</dbReference>
<keyword evidence="2" id="KW-1185">Reference proteome</keyword>
<dbReference type="Proteomes" id="UP000480246">
    <property type="component" value="Unassembled WGS sequence"/>
</dbReference>